<sequence length="152" mass="16497">MFPISVTPITCGGSTSCLQKVTRWTFRSFRAAGASHQLWRVPHTCALLVSGSHWRGIAGAFAIGVQCLVPMGEEPEEENMHENGMLSWMKVIRRFWTVWGVCRIPGAVGSGTIPPGLQTSTADQRCAALRSGGLLLTSCVMSRTVHPLPMCL</sequence>
<dbReference type="EMBL" id="HBJA01067050">
    <property type="protein sequence ID" value="CAE0812452.1"/>
    <property type="molecule type" value="Transcribed_RNA"/>
</dbReference>
<gene>
    <name evidence="1" type="ORF">EGYM00163_LOCUS23602</name>
</gene>
<dbReference type="AlphaFoldDB" id="A0A7S4D0Q6"/>
<organism evidence="1">
    <name type="scientific">Eutreptiella gymnastica</name>
    <dbReference type="NCBI Taxonomy" id="73025"/>
    <lineage>
        <taxon>Eukaryota</taxon>
        <taxon>Discoba</taxon>
        <taxon>Euglenozoa</taxon>
        <taxon>Euglenida</taxon>
        <taxon>Spirocuta</taxon>
        <taxon>Euglenophyceae</taxon>
        <taxon>Eutreptiales</taxon>
        <taxon>Eutreptiaceae</taxon>
        <taxon>Eutreptiella</taxon>
    </lineage>
</organism>
<proteinExistence type="predicted"/>
<protein>
    <submittedName>
        <fullName evidence="1">Uncharacterized protein</fullName>
    </submittedName>
</protein>
<evidence type="ECO:0000313" key="1">
    <source>
        <dbReference type="EMBL" id="CAE0812452.1"/>
    </source>
</evidence>
<name>A0A7S4D0Q6_9EUGL</name>
<reference evidence="1" key="1">
    <citation type="submission" date="2021-01" db="EMBL/GenBank/DDBJ databases">
        <authorList>
            <person name="Corre E."/>
            <person name="Pelletier E."/>
            <person name="Niang G."/>
            <person name="Scheremetjew M."/>
            <person name="Finn R."/>
            <person name="Kale V."/>
            <person name="Holt S."/>
            <person name="Cochrane G."/>
            <person name="Meng A."/>
            <person name="Brown T."/>
            <person name="Cohen L."/>
        </authorList>
    </citation>
    <scope>NUCLEOTIDE SEQUENCE</scope>
    <source>
        <strain evidence="1">CCMP1594</strain>
    </source>
</reference>
<accession>A0A7S4D0Q6</accession>